<evidence type="ECO:0000256" key="7">
    <source>
        <dbReference type="SAM" id="MobiDB-lite"/>
    </source>
</evidence>
<dbReference type="InterPro" id="IPR011082">
    <property type="entry name" value="Exosome-assoc_fac/DNA_repair"/>
</dbReference>
<evidence type="ECO:0000313" key="9">
    <source>
        <dbReference type="Proteomes" id="UP000749293"/>
    </source>
</evidence>
<gene>
    <name evidence="8" type="ORF">GMORB2_5458</name>
</gene>
<comment type="function">
    <text evidence="6">Required for exosome-dependent processing of pre-rRNA and small nucleolar RNA (snRNA) precursors. Involved in processing of 35S pre-rRNA at the A0, A1 and A2 sites.</text>
</comment>
<keyword evidence="3 6" id="KW-0698">rRNA processing</keyword>
<evidence type="ECO:0000256" key="5">
    <source>
        <dbReference type="ARBA" id="ARBA00023242"/>
    </source>
</evidence>
<protein>
    <recommendedName>
        <fullName evidence="6">Exosome complex protein</fullName>
    </recommendedName>
</protein>
<dbReference type="GO" id="GO:0003677">
    <property type="term" value="F:DNA binding"/>
    <property type="evidence" value="ECO:0007669"/>
    <property type="project" value="TreeGrafter"/>
</dbReference>
<dbReference type="GO" id="GO:0000460">
    <property type="term" value="P:maturation of 5.8S rRNA"/>
    <property type="evidence" value="ECO:0007669"/>
    <property type="project" value="TreeGrafter"/>
</dbReference>
<reference evidence="8" key="1">
    <citation type="submission" date="2020-03" db="EMBL/GenBank/DDBJ databases">
        <title>Site-based positive gene gene selection in Geosmithia morbida across the United States reveals a broad range of putative effectors and factors for local host and environmental adapation.</title>
        <authorList>
            <person name="Onufrak A."/>
            <person name="Murdoch R.W."/>
            <person name="Gazis R."/>
            <person name="Huff M."/>
            <person name="Staton M."/>
            <person name="Klingeman W."/>
            <person name="Hadziabdic D."/>
        </authorList>
    </citation>
    <scope>NUCLEOTIDE SEQUENCE</scope>
    <source>
        <strain evidence="8">1262</strain>
    </source>
</reference>
<evidence type="ECO:0000313" key="8">
    <source>
        <dbReference type="EMBL" id="KAF4124792.1"/>
    </source>
</evidence>
<keyword evidence="4 6" id="KW-0694">RNA-binding</keyword>
<dbReference type="PANTHER" id="PTHR15341">
    <property type="entry name" value="SUN-COR STEROID HORMONE RECEPTOR CO-REPRESSOR"/>
    <property type="match status" value="1"/>
</dbReference>
<comment type="subcellular location">
    <subcellularLocation>
        <location evidence="1 6">Nucleus</location>
    </subcellularLocation>
</comment>
<proteinExistence type="inferred from homology"/>
<dbReference type="GO" id="GO:0000178">
    <property type="term" value="C:exosome (RNase complex)"/>
    <property type="evidence" value="ECO:0007669"/>
    <property type="project" value="TreeGrafter"/>
</dbReference>
<sequence length="214" mass="23882">MADIKDITRDLNKLDSQLDGLEEVMKPLLSDLQEMSSQLPLLDKAKLFSLTAYAVESLLFCKPTFRELDSSIMKSDYLIYTDRLLTTASLKLQGADAQNHAVFTELKRIQQYFAKIKSAEQPEAQRNTTVNQEAAARMLRSDLLHLQADNKSISSKLAEKIAEERAKALLKSMENNSKKRPAVDSPQPSGGESNEAQQKSKKPKNKKGRKGGKA</sequence>
<evidence type="ECO:0000256" key="6">
    <source>
        <dbReference type="RuleBase" id="RU368003"/>
    </source>
</evidence>
<accession>A0A9P4YZS4</accession>
<comment type="similarity">
    <text evidence="2 6">Belongs to the C1D family.</text>
</comment>
<dbReference type="InterPro" id="IPR007146">
    <property type="entry name" value="Sas10/Utp3/C1D"/>
</dbReference>
<evidence type="ECO:0000256" key="2">
    <source>
        <dbReference type="ARBA" id="ARBA00009154"/>
    </source>
</evidence>
<evidence type="ECO:0000256" key="4">
    <source>
        <dbReference type="ARBA" id="ARBA00022884"/>
    </source>
</evidence>
<dbReference type="OrthoDB" id="1421013at2759"/>
<organism evidence="8 9">
    <name type="scientific">Geosmithia morbida</name>
    <dbReference type="NCBI Taxonomy" id="1094350"/>
    <lineage>
        <taxon>Eukaryota</taxon>
        <taxon>Fungi</taxon>
        <taxon>Dikarya</taxon>
        <taxon>Ascomycota</taxon>
        <taxon>Pezizomycotina</taxon>
        <taxon>Sordariomycetes</taxon>
        <taxon>Hypocreomycetidae</taxon>
        <taxon>Hypocreales</taxon>
        <taxon>Bionectriaceae</taxon>
        <taxon>Geosmithia</taxon>
    </lineage>
</organism>
<feature type="compositionally biased region" description="Polar residues" evidence="7">
    <location>
        <begin position="186"/>
        <end position="197"/>
    </location>
</feature>
<dbReference type="Proteomes" id="UP000749293">
    <property type="component" value="Unassembled WGS sequence"/>
</dbReference>
<evidence type="ECO:0000256" key="1">
    <source>
        <dbReference type="ARBA" id="ARBA00004123"/>
    </source>
</evidence>
<dbReference type="GO" id="GO:0005730">
    <property type="term" value="C:nucleolus"/>
    <property type="evidence" value="ECO:0007669"/>
    <property type="project" value="TreeGrafter"/>
</dbReference>
<dbReference type="GO" id="GO:0010468">
    <property type="term" value="P:regulation of gene expression"/>
    <property type="evidence" value="ECO:0007669"/>
    <property type="project" value="TreeGrafter"/>
</dbReference>
<dbReference type="Pfam" id="PF04000">
    <property type="entry name" value="Sas10_Utp3"/>
    <property type="match status" value="1"/>
</dbReference>
<dbReference type="PANTHER" id="PTHR15341:SF3">
    <property type="entry name" value="NUCLEAR NUCLEIC ACID-BINDING PROTEIN C1D"/>
    <property type="match status" value="1"/>
</dbReference>
<feature type="region of interest" description="Disordered" evidence="7">
    <location>
        <begin position="168"/>
        <end position="214"/>
    </location>
</feature>
<evidence type="ECO:0000256" key="3">
    <source>
        <dbReference type="ARBA" id="ARBA00022552"/>
    </source>
</evidence>
<keyword evidence="9" id="KW-1185">Reference proteome</keyword>
<dbReference type="GeneID" id="55971686"/>
<dbReference type="EMBL" id="JAANYQ010000004">
    <property type="protein sequence ID" value="KAF4124792.1"/>
    <property type="molecule type" value="Genomic_DNA"/>
</dbReference>
<name>A0A9P4YZS4_9HYPO</name>
<dbReference type="RefSeq" id="XP_035323444.1">
    <property type="nucleotide sequence ID" value="XM_035467432.1"/>
</dbReference>
<comment type="caution">
    <text evidence="8">The sequence shown here is derived from an EMBL/GenBank/DDBJ whole genome shotgun (WGS) entry which is preliminary data.</text>
</comment>
<dbReference type="GO" id="GO:0003723">
    <property type="term" value="F:RNA binding"/>
    <property type="evidence" value="ECO:0007669"/>
    <property type="project" value="UniProtKB-UniRule"/>
</dbReference>
<dbReference type="AlphaFoldDB" id="A0A9P4YZS4"/>
<feature type="compositionally biased region" description="Basic residues" evidence="7">
    <location>
        <begin position="199"/>
        <end position="214"/>
    </location>
</feature>
<keyword evidence="5 6" id="KW-0539">Nucleus</keyword>